<comment type="caution">
    <text evidence="1">The sequence shown here is derived from an EMBL/GenBank/DDBJ whole genome shotgun (WGS) entry which is preliminary data.</text>
</comment>
<name>A0ABN1DII3_SACER</name>
<evidence type="ECO:0000313" key="1">
    <source>
        <dbReference type="EMBL" id="GAA0544305.1"/>
    </source>
</evidence>
<dbReference type="EMBL" id="BAAAGS010000037">
    <property type="protein sequence ID" value="GAA0544305.1"/>
    <property type="molecule type" value="Genomic_DNA"/>
</dbReference>
<dbReference type="RefSeq" id="WP_143538133.1">
    <property type="nucleotide sequence ID" value="NZ_CP069353.1"/>
</dbReference>
<sequence>MTATGSGANRGALEVAAFGAEAEHDVETVLGAGATATDNLGRAARVDLSRSRGRVRAAVRGAERSESAPQRLADLVAPAREPGRSQVFNRSC</sequence>
<evidence type="ECO:0000313" key="2">
    <source>
        <dbReference type="Proteomes" id="UP001500729"/>
    </source>
</evidence>
<dbReference type="Proteomes" id="UP001500729">
    <property type="component" value="Unassembled WGS sequence"/>
</dbReference>
<keyword evidence="2" id="KW-1185">Reference proteome</keyword>
<accession>A0ABN1DII3</accession>
<organism evidence="1 2">
    <name type="scientific">Saccharopolyspora erythraea</name>
    <name type="common">Streptomyces erythraeus</name>
    <dbReference type="NCBI Taxonomy" id="1836"/>
    <lineage>
        <taxon>Bacteria</taxon>
        <taxon>Bacillati</taxon>
        <taxon>Actinomycetota</taxon>
        <taxon>Actinomycetes</taxon>
        <taxon>Pseudonocardiales</taxon>
        <taxon>Pseudonocardiaceae</taxon>
        <taxon>Saccharopolyspora</taxon>
    </lineage>
</organism>
<reference evidence="1 2" key="1">
    <citation type="journal article" date="2019" name="Int. J. Syst. Evol. Microbiol.">
        <title>The Global Catalogue of Microorganisms (GCM) 10K type strain sequencing project: providing services to taxonomists for standard genome sequencing and annotation.</title>
        <authorList>
            <consortium name="The Broad Institute Genomics Platform"/>
            <consortium name="The Broad Institute Genome Sequencing Center for Infectious Disease"/>
            <person name="Wu L."/>
            <person name="Ma J."/>
        </authorList>
    </citation>
    <scope>NUCLEOTIDE SEQUENCE [LARGE SCALE GENOMIC DNA]</scope>
    <source>
        <strain evidence="1 2">JCM 10303</strain>
    </source>
</reference>
<proteinExistence type="predicted"/>
<protein>
    <submittedName>
        <fullName evidence="1">Uncharacterized protein</fullName>
    </submittedName>
</protein>
<gene>
    <name evidence="1" type="ORF">GCM10009533_49100</name>
</gene>